<evidence type="ECO:0000256" key="10">
    <source>
        <dbReference type="ARBA" id="ARBA00022881"/>
    </source>
</evidence>
<evidence type="ECO:0000256" key="1">
    <source>
        <dbReference type="ARBA" id="ARBA00001946"/>
    </source>
</evidence>
<feature type="compositionally biased region" description="Polar residues" evidence="14">
    <location>
        <begin position="669"/>
        <end position="686"/>
    </location>
</feature>
<accession>A0A061H2C9</accession>
<dbReference type="CDD" id="cd09857">
    <property type="entry name" value="PIN_EXO1"/>
    <property type="match status" value="1"/>
</dbReference>
<evidence type="ECO:0000256" key="4">
    <source>
        <dbReference type="ARBA" id="ARBA00022722"/>
    </source>
</evidence>
<feature type="region of interest" description="Disordered" evidence="14">
    <location>
        <begin position="913"/>
        <end position="969"/>
    </location>
</feature>
<keyword evidence="11" id="KW-0238">DNA-binding</keyword>
<dbReference type="Gene3D" id="1.10.150.20">
    <property type="entry name" value="5' to 3' exonuclease, C-terminal subdomain"/>
    <property type="match status" value="1"/>
</dbReference>
<gene>
    <name evidence="17" type="ORF">PFL1_05517</name>
</gene>
<evidence type="ECO:0000256" key="7">
    <source>
        <dbReference type="ARBA" id="ARBA00022801"/>
    </source>
</evidence>
<feature type="compositionally biased region" description="Polar residues" evidence="14">
    <location>
        <begin position="373"/>
        <end position="383"/>
    </location>
</feature>
<feature type="compositionally biased region" description="Polar residues" evidence="14">
    <location>
        <begin position="945"/>
        <end position="955"/>
    </location>
</feature>
<evidence type="ECO:0000256" key="5">
    <source>
        <dbReference type="ARBA" id="ARBA00022723"/>
    </source>
</evidence>
<feature type="region of interest" description="Disordered" evidence="14">
    <location>
        <begin position="456"/>
        <end position="560"/>
    </location>
</feature>
<dbReference type="InterPro" id="IPR037315">
    <property type="entry name" value="EXO1_H3TH"/>
</dbReference>
<feature type="compositionally biased region" description="Low complexity" evidence="14">
    <location>
        <begin position="613"/>
        <end position="635"/>
    </location>
</feature>
<feature type="region of interest" description="Disordered" evidence="14">
    <location>
        <begin position="843"/>
        <end position="884"/>
    </location>
</feature>
<dbReference type="Proteomes" id="UP000053664">
    <property type="component" value="Unassembled WGS sequence"/>
</dbReference>
<dbReference type="GO" id="GO:0003677">
    <property type="term" value="F:DNA binding"/>
    <property type="evidence" value="ECO:0007669"/>
    <property type="project" value="UniProtKB-KW"/>
</dbReference>
<evidence type="ECO:0000256" key="8">
    <source>
        <dbReference type="ARBA" id="ARBA00022839"/>
    </source>
</evidence>
<dbReference type="GO" id="GO:0046872">
    <property type="term" value="F:metal ion binding"/>
    <property type="evidence" value="ECO:0007669"/>
    <property type="project" value="UniProtKB-KW"/>
</dbReference>
<dbReference type="EMBL" id="KE361642">
    <property type="protein sequence ID" value="EPQ26882.1"/>
    <property type="molecule type" value="Genomic_DNA"/>
</dbReference>
<dbReference type="PANTHER" id="PTHR11081:SF65">
    <property type="entry name" value="DNA DAMAGE-INDUCIBLE PROTEIN DIN7-RELATED"/>
    <property type="match status" value="1"/>
</dbReference>
<feature type="compositionally biased region" description="Low complexity" evidence="14">
    <location>
        <begin position="485"/>
        <end position="494"/>
    </location>
</feature>
<dbReference type="GeneID" id="19319607"/>
<feature type="compositionally biased region" description="Basic and acidic residues" evidence="14">
    <location>
        <begin position="696"/>
        <end position="708"/>
    </location>
</feature>
<organism evidence="17 18">
    <name type="scientific">Pseudozyma flocculosa PF-1</name>
    <dbReference type="NCBI Taxonomy" id="1277687"/>
    <lineage>
        <taxon>Eukaryota</taxon>
        <taxon>Fungi</taxon>
        <taxon>Dikarya</taxon>
        <taxon>Basidiomycota</taxon>
        <taxon>Ustilaginomycotina</taxon>
        <taxon>Ustilaginomycetes</taxon>
        <taxon>Ustilaginales</taxon>
        <taxon>Ustilaginaceae</taxon>
        <taxon>Pseudozyma</taxon>
    </lineage>
</organism>
<protein>
    <submittedName>
        <fullName evidence="17">Uncharacterized protein</fullName>
    </submittedName>
</protein>
<evidence type="ECO:0000313" key="18">
    <source>
        <dbReference type="Proteomes" id="UP000053664"/>
    </source>
</evidence>
<name>A0A061H2C9_9BASI</name>
<dbReference type="CDD" id="cd09908">
    <property type="entry name" value="H3TH_EXO1"/>
    <property type="match status" value="1"/>
</dbReference>
<evidence type="ECO:0000256" key="6">
    <source>
        <dbReference type="ARBA" id="ARBA00022763"/>
    </source>
</evidence>
<dbReference type="SMART" id="SM00485">
    <property type="entry name" value="XPGN"/>
    <property type="match status" value="1"/>
</dbReference>
<evidence type="ECO:0000259" key="15">
    <source>
        <dbReference type="SMART" id="SM00484"/>
    </source>
</evidence>
<feature type="region of interest" description="Disordered" evidence="14">
    <location>
        <begin position="373"/>
        <end position="424"/>
    </location>
</feature>
<dbReference type="GO" id="GO:0017108">
    <property type="term" value="F:5'-flap endonuclease activity"/>
    <property type="evidence" value="ECO:0007669"/>
    <property type="project" value="TreeGrafter"/>
</dbReference>
<dbReference type="Gene3D" id="3.40.50.1010">
    <property type="entry name" value="5'-nuclease"/>
    <property type="match status" value="1"/>
</dbReference>
<dbReference type="InterPro" id="IPR006085">
    <property type="entry name" value="XPG_DNA_repair_N"/>
</dbReference>
<keyword evidence="13" id="KW-0539">Nucleus</keyword>
<keyword evidence="9" id="KW-0460">Magnesium</keyword>
<feature type="compositionally biased region" description="Polar residues" evidence="14">
    <location>
        <begin position="709"/>
        <end position="721"/>
    </location>
</feature>
<dbReference type="FunFam" id="3.40.50.1010:FF:000002">
    <property type="entry name" value="Exonuclease 1, putative"/>
    <property type="match status" value="1"/>
</dbReference>
<keyword evidence="8" id="KW-0269">Exonuclease</keyword>
<dbReference type="PROSITE" id="PS00842">
    <property type="entry name" value="XPG_2"/>
    <property type="match status" value="1"/>
</dbReference>
<evidence type="ECO:0000256" key="9">
    <source>
        <dbReference type="ARBA" id="ARBA00022842"/>
    </source>
</evidence>
<evidence type="ECO:0000259" key="16">
    <source>
        <dbReference type="SMART" id="SM00485"/>
    </source>
</evidence>
<keyword evidence="4" id="KW-0540">Nuclease</keyword>
<comment type="cofactor">
    <cofactor evidence="1">
        <name>Mg(2+)</name>
        <dbReference type="ChEBI" id="CHEBI:18420"/>
    </cofactor>
</comment>
<dbReference type="InterPro" id="IPR044752">
    <property type="entry name" value="PIN-like_EXO1"/>
</dbReference>
<dbReference type="OrthoDB" id="26491at2759"/>
<dbReference type="InterPro" id="IPR006084">
    <property type="entry name" value="XPG/Rad2"/>
</dbReference>
<feature type="domain" description="XPG N-terminal" evidence="16">
    <location>
        <begin position="1"/>
        <end position="99"/>
    </location>
</feature>
<feature type="region of interest" description="Disordered" evidence="14">
    <location>
        <begin position="780"/>
        <end position="820"/>
    </location>
</feature>
<dbReference type="InterPro" id="IPR029060">
    <property type="entry name" value="PIN-like_dom_sf"/>
</dbReference>
<sequence>MGISGLLPLLKDIQSHRHVADYRGQTLGIDAYVWLHRGAYGCARDILNGLPTDRYIAYAVGRIRMLQHHGVKPYLVFDGDKLPAKQGTEDDRDQRRRDNLEKARSLERAGKAHEARDLYAKCVDITPAMAYQLIKLLRREGIPYVVAPYEADAQLAYLERHGIIDGIITEDSDLLVFGCEKVLFKLEQAGQCIEILRSRFALTRQVILSGWTPVEFRQMAILSGCDYLPSIVGMGLKNAHRLLRRYKTVEKVLQAVRLEGKMRVPATYAREFRKAELTFVHQRVWDPRQARMTTLTPLPDGTLDEMVPFIGAPIDDELARQIAEGDVDPVTRLPMVDLVPSQQRPSTSAAAAAAAAGAGAGSLARAGFVANPRSTSWTGSASGPSRPAALARSTTTTAAGGGSGPSLSPFYRSSNGPTKKPVSTEAGLQTIKNFFGFKPSTPKAKLGATARAVESTVLSGSSRDDVVAGKPSPLSERDTNVVAQPSSPLPSSSPFAVDKGKRKAADAVEVDENSKLGNADDETPRPVKSKFFKKAIEESPTAVAPGPLGDSRAAGIAGAAATAAATAEAAASTYLELDGRTPKRGVPSLSQATPSKIWEGCEDMDEFIKSSPLQQQQRDGSGSGRQSSSRLQQVLREPDSFPEPSPFATPWDEGGQTQDIVESLLAEGETQQSSLAGVSIIAQATPTKRKRQRLVTRAEDDAANDSDHSSGFISSPASSVRPQRRHRRMSSDAFGESADEGRPGDDEEDDTMPSSPISPIKARIGKTAELQWMDSDLTSASVEVQASSDPIEPDDLLQPLQQQPQQQQQQQQSKAEDVAKAVGRSLMAQFGWQGGVGSGTSPPALGVAAASKKISPPPGRKGIRSVSDQTPIRPSTGAALQPISNRTPTPIVAAAGKASAPLVKLEAFRYGNGNGAGPGHTAASPASAAGGLSTPGTKAKMLRTVSDSVGPTAASSEAKKARPTPSRAVSCSTKARLTFIGDDDAENDAGMAETAVAGAAGIRANRLERFRFTGGGGGG</sequence>
<comment type="similarity">
    <text evidence="3">Belongs to the XPG/RAD2 endonuclease family. EXO1 subfamily.</text>
</comment>
<evidence type="ECO:0000256" key="12">
    <source>
        <dbReference type="ARBA" id="ARBA00023204"/>
    </source>
</evidence>
<dbReference type="Pfam" id="PF00867">
    <property type="entry name" value="XPG_I"/>
    <property type="match status" value="1"/>
</dbReference>
<keyword evidence="6" id="KW-0227">DNA damage</keyword>
<keyword evidence="7" id="KW-0378">Hydrolase</keyword>
<dbReference type="InterPro" id="IPR006086">
    <property type="entry name" value="XPG-I_dom"/>
</dbReference>
<evidence type="ECO:0000256" key="3">
    <source>
        <dbReference type="ARBA" id="ARBA00010563"/>
    </source>
</evidence>
<feature type="compositionally biased region" description="Low complexity" evidence="14">
    <location>
        <begin position="796"/>
        <end position="812"/>
    </location>
</feature>
<feature type="compositionally biased region" description="Low complexity" evidence="14">
    <location>
        <begin position="385"/>
        <end position="398"/>
    </location>
</feature>
<reference evidence="17 18" key="1">
    <citation type="journal article" date="2013" name="Plant Cell">
        <title>The transition from a phytopathogenic smut ancestor to an anamorphic biocontrol agent deciphered by comparative whole-genome analysis.</title>
        <authorList>
            <person name="Lefebvre F."/>
            <person name="Joly D.L."/>
            <person name="Labbe C."/>
            <person name="Teichmann B."/>
            <person name="Linning R."/>
            <person name="Belzile F."/>
            <person name="Bakkeren G."/>
            <person name="Belanger R.R."/>
        </authorList>
    </citation>
    <scope>NUCLEOTIDE SEQUENCE [LARGE SCALE GENOMIC DNA]</scope>
    <source>
        <strain evidence="17 18">PF-1</strain>
    </source>
</reference>
<comment type="subcellular location">
    <subcellularLocation>
        <location evidence="2">Nucleus</location>
    </subcellularLocation>
</comment>
<dbReference type="PROSITE" id="PS00841">
    <property type="entry name" value="XPG_1"/>
    <property type="match status" value="1"/>
</dbReference>
<feature type="compositionally biased region" description="Low complexity" evidence="14">
    <location>
        <begin position="919"/>
        <end position="937"/>
    </location>
</feature>
<dbReference type="InterPro" id="IPR036279">
    <property type="entry name" value="5-3_exonuclease_C_sf"/>
</dbReference>
<dbReference type="SUPFAM" id="SSF47807">
    <property type="entry name" value="5' to 3' exonuclease, C-terminal subdomain"/>
    <property type="match status" value="1"/>
</dbReference>
<keyword evidence="10" id="KW-0267">Excision nuclease</keyword>
<keyword evidence="5" id="KW-0479">Metal-binding</keyword>
<dbReference type="PRINTS" id="PR00853">
    <property type="entry name" value="XPGRADSUPER"/>
</dbReference>
<dbReference type="AlphaFoldDB" id="A0A061H2C9"/>
<evidence type="ECO:0000256" key="11">
    <source>
        <dbReference type="ARBA" id="ARBA00023125"/>
    </source>
</evidence>
<evidence type="ECO:0000313" key="17">
    <source>
        <dbReference type="EMBL" id="EPQ26882.1"/>
    </source>
</evidence>
<dbReference type="GO" id="GO:0006281">
    <property type="term" value="P:DNA repair"/>
    <property type="evidence" value="ECO:0007669"/>
    <property type="project" value="UniProtKB-KW"/>
</dbReference>
<dbReference type="FunFam" id="1.10.150.20:FF:000011">
    <property type="entry name" value="exonuclease 1"/>
    <property type="match status" value="1"/>
</dbReference>
<keyword evidence="12" id="KW-0234">DNA repair</keyword>
<dbReference type="SMART" id="SM00484">
    <property type="entry name" value="XPGI"/>
    <property type="match status" value="1"/>
</dbReference>
<dbReference type="eggNOG" id="KOG2518">
    <property type="taxonomic scope" value="Eukaryota"/>
</dbReference>
<dbReference type="SUPFAM" id="SSF88723">
    <property type="entry name" value="PIN domain-like"/>
    <property type="match status" value="1"/>
</dbReference>
<feature type="region of interest" description="Disordered" evidence="14">
    <location>
        <begin position="82"/>
        <end position="108"/>
    </location>
</feature>
<feature type="domain" description="XPG-I" evidence="15">
    <location>
        <begin position="138"/>
        <end position="202"/>
    </location>
</feature>
<proteinExistence type="inferred from homology"/>
<dbReference type="Pfam" id="PF00752">
    <property type="entry name" value="XPG_N"/>
    <property type="match status" value="1"/>
</dbReference>
<dbReference type="PANTHER" id="PTHR11081">
    <property type="entry name" value="FLAP ENDONUCLEASE FAMILY MEMBER"/>
    <property type="match status" value="1"/>
</dbReference>
<feature type="region of interest" description="Disordered" evidence="14">
    <location>
        <begin position="577"/>
        <end position="767"/>
    </location>
</feature>
<dbReference type="SMART" id="SM00279">
    <property type="entry name" value="HhH2"/>
    <property type="match status" value="1"/>
</dbReference>
<dbReference type="GO" id="GO:0005634">
    <property type="term" value="C:nucleus"/>
    <property type="evidence" value="ECO:0007669"/>
    <property type="project" value="UniProtKB-SubCell"/>
</dbReference>
<evidence type="ECO:0000256" key="14">
    <source>
        <dbReference type="SAM" id="MobiDB-lite"/>
    </source>
</evidence>
<evidence type="ECO:0000256" key="2">
    <source>
        <dbReference type="ARBA" id="ARBA00004123"/>
    </source>
</evidence>
<evidence type="ECO:0000256" key="13">
    <source>
        <dbReference type="ARBA" id="ARBA00023242"/>
    </source>
</evidence>
<dbReference type="InterPro" id="IPR008918">
    <property type="entry name" value="HhH2"/>
</dbReference>
<dbReference type="GO" id="GO:0035312">
    <property type="term" value="F:5'-3' DNA exonuclease activity"/>
    <property type="evidence" value="ECO:0007669"/>
    <property type="project" value="InterPro"/>
</dbReference>
<dbReference type="RefSeq" id="XP_007881244.1">
    <property type="nucleotide sequence ID" value="XM_007883053.1"/>
</dbReference>
<dbReference type="KEGG" id="pfp:PFL1_05517"/>
<dbReference type="InterPro" id="IPR019974">
    <property type="entry name" value="XPG_CS"/>
</dbReference>
<dbReference type="HOGENOM" id="CLU_008978_2_2_1"/>